<comment type="caution">
    <text evidence="13">The sequence shown here is derived from an EMBL/GenBank/DDBJ whole genome shotgun (WGS) entry which is preliminary data.</text>
</comment>
<evidence type="ECO:0000256" key="11">
    <source>
        <dbReference type="SAM" id="Phobius"/>
    </source>
</evidence>
<dbReference type="GO" id="GO:0015627">
    <property type="term" value="C:type II protein secretion system complex"/>
    <property type="evidence" value="ECO:0007669"/>
    <property type="project" value="InterPro"/>
</dbReference>
<feature type="region of interest" description="Disordered" evidence="10">
    <location>
        <begin position="119"/>
        <end position="143"/>
    </location>
</feature>
<evidence type="ECO:0000256" key="6">
    <source>
        <dbReference type="ARBA" id="ARBA00022519"/>
    </source>
</evidence>
<keyword evidence="6" id="KW-0997">Cell inner membrane</keyword>
<dbReference type="PANTHER" id="PTHR30093">
    <property type="entry name" value="GENERAL SECRETION PATHWAY PROTEIN G"/>
    <property type="match status" value="1"/>
</dbReference>
<evidence type="ECO:0000256" key="1">
    <source>
        <dbReference type="ARBA" id="ARBA00004377"/>
    </source>
</evidence>
<dbReference type="InterPro" id="IPR010054">
    <property type="entry name" value="Type2_sec_GspG"/>
</dbReference>
<organism evidence="13 14">
    <name type="scientific">Dasania phycosphaerae</name>
    <dbReference type="NCBI Taxonomy" id="2950436"/>
    <lineage>
        <taxon>Bacteria</taxon>
        <taxon>Pseudomonadati</taxon>
        <taxon>Pseudomonadota</taxon>
        <taxon>Gammaproteobacteria</taxon>
        <taxon>Cellvibrionales</taxon>
        <taxon>Spongiibacteraceae</taxon>
        <taxon>Dasania</taxon>
    </lineage>
</organism>
<comment type="similarity">
    <text evidence="2">Belongs to the GSP G family.</text>
</comment>
<dbReference type="RefSeq" id="WP_258330379.1">
    <property type="nucleotide sequence ID" value="NZ_JAPTGG010000002.1"/>
</dbReference>
<evidence type="ECO:0000256" key="4">
    <source>
        <dbReference type="ARBA" id="ARBA00022475"/>
    </source>
</evidence>
<gene>
    <name evidence="13" type="primary">gspG</name>
    <name evidence="13" type="ORF">O0V09_03370</name>
</gene>
<keyword evidence="14" id="KW-1185">Reference proteome</keyword>
<evidence type="ECO:0000256" key="8">
    <source>
        <dbReference type="ARBA" id="ARBA00022989"/>
    </source>
</evidence>
<protein>
    <recommendedName>
        <fullName evidence="3">Type II secretion system core protein G</fullName>
    </recommendedName>
</protein>
<sequence length="143" mass="15517">MGLQKGFTLIEIMVVVVIISVLIGLVAPNILGRVDEARVTAARADIATLEQALDMYKLDNHHYPSTDQGLQALVVKPSGEPQAKSWRPEGYLKKSQLPQDPWGGEYQYLSPGSSGAYDLYSHGADGREGGEGYDADIGNWDTP</sequence>
<dbReference type="NCBIfam" id="TIGR01710">
    <property type="entry name" value="typeII_sec_gspG"/>
    <property type="match status" value="1"/>
</dbReference>
<dbReference type="PROSITE" id="PS00409">
    <property type="entry name" value="PROKAR_NTER_METHYL"/>
    <property type="match status" value="1"/>
</dbReference>
<dbReference type="Pfam" id="PF07963">
    <property type="entry name" value="N_methyl"/>
    <property type="match status" value="1"/>
</dbReference>
<proteinExistence type="inferred from homology"/>
<dbReference type="InterPro" id="IPR013545">
    <property type="entry name" value="T2SS_protein-GspG_C"/>
</dbReference>
<feature type="domain" description="Type II secretion system protein GspG C-terminal" evidence="12">
    <location>
        <begin position="29"/>
        <end position="140"/>
    </location>
</feature>
<evidence type="ECO:0000256" key="7">
    <source>
        <dbReference type="ARBA" id="ARBA00022692"/>
    </source>
</evidence>
<feature type="transmembrane region" description="Helical" evidence="11">
    <location>
        <begin position="6"/>
        <end position="28"/>
    </location>
</feature>
<dbReference type="Gene3D" id="3.30.700.10">
    <property type="entry name" value="Glycoprotein, Type 4 Pilin"/>
    <property type="match status" value="1"/>
</dbReference>
<dbReference type="Proteomes" id="UP001069090">
    <property type="component" value="Unassembled WGS sequence"/>
</dbReference>
<evidence type="ECO:0000256" key="9">
    <source>
        <dbReference type="ARBA" id="ARBA00023136"/>
    </source>
</evidence>
<dbReference type="NCBIfam" id="TIGR02532">
    <property type="entry name" value="IV_pilin_GFxxxE"/>
    <property type="match status" value="1"/>
</dbReference>
<keyword evidence="7 11" id="KW-0812">Transmembrane</keyword>
<dbReference type="EMBL" id="JAPTGG010000002">
    <property type="protein sequence ID" value="MCZ0864224.1"/>
    <property type="molecule type" value="Genomic_DNA"/>
</dbReference>
<keyword evidence="8 11" id="KW-1133">Transmembrane helix</keyword>
<evidence type="ECO:0000259" key="12">
    <source>
        <dbReference type="Pfam" id="PF08334"/>
    </source>
</evidence>
<comment type="subcellular location">
    <subcellularLocation>
        <location evidence="1">Cell inner membrane</location>
        <topology evidence="1">Single-pass membrane protein</topology>
    </subcellularLocation>
</comment>
<evidence type="ECO:0000313" key="14">
    <source>
        <dbReference type="Proteomes" id="UP001069090"/>
    </source>
</evidence>
<dbReference type="SUPFAM" id="SSF54523">
    <property type="entry name" value="Pili subunits"/>
    <property type="match status" value="1"/>
</dbReference>
<dbReference type="InterPro" id="IPR012902">
    <property type="entry name" value="N_methyl_site"/>
</dbReference>
<evidence type="ECO:0000256" key="5">
    <source>
        <dbReference type="ARBA" id="ARBA00022481"/>
    </source>
</evidence>
<dbReference type="Pfam" id="PF08334">
    <property type="entry name" value="T2SSG"/>
    <property type="match status" value="1"/>
</dbReference>
<evidence type="ECO:0000256" key="2">
    <source>
        <dbReference type="ARBA" id="ARBA00009984"/>
    </source>
</evidence>
<dbReference type="AlphaFoldDB" id="A0A9J6RIZ7"/>
<reference evidence="13 14" key="1">
    <citation type="submission" date="2022-12" db="EMBL/GenBank/DDBJ databases">
        <title>Dasania phycosphaerae sp. nov., isolated from particulate material of the south coast of Korea.</title>
        <authorList>
            <person name="Jiang Y."/>
        </authorList>
    </citation>
    <scope>NUCLEOTIDE SEQUENCE [LARGE SCALE GENOMIC DNA]</scope>
    <source>
        <strain evidence="13 14">GY-19</strain>
    </source>
</reference>
<evidence type="ECO:0000256" key="10">
    <source>
        <dbReference type="SAM" id="MobiDB-lite"/>
    </source>
</evidence>
<name>A0A9J6RIZ7_9GAMM</name>
<dbReference type="PANTHER" id="PTHR30093:SF44">
    <property type="entry name" value="TYPE II SECRETION SYSTEM CORE PROTEIN G"/>
    <property type="match status" value="1"/>
</dbReference>
<dbReference type="PRINTS" id="PR00813">
    <property type="entry name" value="BCTERIALGSPG"/>
</dbReference>
<dbReference type="GO" id="GO:0005886">
    <property type="term" value="C:plasma membrane"/>
    <property type="evidence" value="ECO:0007669"/>
    <property type="project" value="UniProtKB-SubCell"/>
</dbReference>
<keyword evidence="9 11" id="KW-0472">Membrane</keyword>
<dbReference type="InterPro" id="IPR000983">
    <property type="entry name" value="Bac_GSPG_pilin"/>
</dbReference>
<evidence type="ECO:0000313" key="13">
    <source>
        <dbReference type="EMBL" id="MCZ0864224.1"/>
    </source>
</evidence>
<keyword evidence="5" id="KW-0488">Methylation</keyword>
<keyword evidence="4" id="KW-1003">Cell membrane</keyword>
<evidence type="ECO:0000256" key="3">
    <source>
        <dbReference type="ARBA" id="ARBA00020042"/>
    </source>
</evidence>
<dbReference type="InterPro" id="IPR045584">
    <property type="entry name" value="Pilin-like"/>
</dbReference>
<dbReference type="GO" id="GO:0015628">
    <property type="term" value="P:protein secretion by the type II secretion system"/>
    <property type="evidence" value="ECO:0007669"/>
    <property type="project" value="InterPro"/>
</dbReference>
<accession>A0A9J6RIZ7</accession>